<dbReference type="Pfam" id="PF10242">
    <property type="entry name" value="L_HMGIC_fpl"/>
    <property type="match status" value="1"/>
</dbReference>
<feature type="transmembrane region" description="Helical" evidence="5">
    <location>
        <begin position="131"/>
        <end position="149"/>
    </location>
</feature>
<reference evidence="8" key="1">
    <citation type="submission" date="2017-02" db="UniProtKB">
        <authorList>
            <consortium name="WormBaseParasite"/>
        </authorList>
    </citation>
    <scope>IDENTIFICATION</scope>
</reference>
<dbReference type="PANTHER" id="PTHR12489">
    <property type="entry name" value="LIPOMA HMGIC FUSION PARTNER-LIKE PROTEIN"/>
    <property type="match status" value="1"/>
</dbReference>
<keyword evidence="2 5" id="KW-0812">Transmembrane</keyword>
<protein>
    <submittedName>
        <fullName evidence="8">Lipoma HMGIC fusion partner-like protein</fullName>
    </submittedName>
</protein>
<gene>
    <name evidence="6" type="ORF">ASIM_LOCUS1846</name>
</gene>
<evidence type="ECO:0000313" key="6">
    <source>
        <dbReference type="EMBL" id="VDK19356.1"/>
    </source>
</evidence>
<evidence type="ECO:0000313" key="8">
    <source>
        <dbReference type="WBParaSite" id="ASIM_0000197301-mRNA-1"/>
    </source>
</evidence>
<dbReference type="AlphaFoldDB" id="A0A0M3J361"/>
<keyword evidence="3 5" id="KW-1133">Transmembrane helix</keyword>
<evidence type="ECO:0000256" key="5">
    <source>
        <dbReference type="SAM" id="Phobius"/>
    </source>
</evidence>
<dbReference type="Proteomes" id="UP000267096">
    <property type="component" value="Unassembled WGS sequence"/>
</dbReference>
<name>A0A0M3J361_ANISI</name>
<dbReference type="EMBL" id="UYRR01002193">
    <property type="protein sequence ID" value="VDK19356.1"/>
    <property type="molecule type" value="Genomic_DNA"/>
</dbReference>
<accession>A0A0M3J361</accession>
<evidence type="ECO:0000256" key="1">
    <source>
        <dbReference type="ARBA" id="ARBA00004141"/>
    </source>
</evidence>
<dbReference type="OrthoDB" id="5873721at2759"/>
<dbReference type="WBParaSite" id="ASIM_0000197301-mRNA-1">
    <property type="protein sequence ID" value="ASIM_0000197301-mRNA-1"/>
    <property type="gene ID" value="ASIM_0000197301"/>
</dbReference>
<evidence type="ECO:0000256" key="3">
    <source>
        <dbReference type="ARBA" id="ARBA00022989"/>
    </source>
</evidence>
<dbReference type="GO" id="GO:0016020">
    <property type="term" value="C:membrane"/>
    <property type="evidence" value="ECO:0007669"/>
    <property type="project" value="UniProtKB-SubCell"/>
</dbReference>
<organism evidence="8">
    <name type="scientific">Anisakis simplex</name>
    <name type="common">Herring worm</name>
    <dbReference type="NCBI Taxonomy" id="6269"/>
    <lineage>
        <taxon>Eukaryota</taxon>
        <taxon>Metazoa</taxon>
        <taxon>Ecdysozoa</taxon>
        <taxon>Nematoda</taxon>
        <taxon>Chromadorea</taxon>
        <taxon>Rhabditida</taxon>
        <taxon>Spirurina</taxon>
        <taxon>Ascaridomorpha</taxon>
        <taxon>Ascaridoidea</taxon>
        <taxon>Anisakidae</taxon>
        <taxon>Anisakis</taxon>
        <taxon>Anisakis simplex complex</taxon>
    </lineage>
</organism>
<comment type="subcellular location">
    <subcellularLocation>
        <location evidence="1">Membrane</location>
        <topology evidence="1">Multi-pass membrane protein</topology>
    </subcellularLocation>
</comment>
<feature type="transmembrane region" description="Helical" evidence="5">
    <location>
        <begin position="7"/>
        <end position="28"/>
    </location>
</feature>
<dbReference type="PANTHER" id="PTHR12489:SF16">
    <property type="entry name" value="LHFPL TETRASPAN SUBFAMILY MEMBER 6 PROTEIN-RELATED"/>
    <property type="match status" value="1"/>
</dbReference>
<reference evidence="6 7" key="2">
    <citation type="submission" date="2018-11" db="EMBL/GenBank/DDBJ databases">
        <authorList>
            <consortium name="Pathogen Informatics"/>
        </authorList>
    </citation>
    <scope>NUCLEOTIDE SEQUENCE [LARGE SCALE GENOMIC DNA]</scope>
</reference>
<proteinExistence type="predicted"/>
<keyword evidence="4 5" id="KW-0472">Membrane</keyword>
<keyword evidence="7" id="KW-1185">Reference proteome</keyword>
<evidence type="ECO:0000256" key="4">
    <source>
        <dbReference type="ARBA" id="ARBA00023136"/>
    </source>
</evidence>
<feature type="transmembrane region" description="Helical" evidence="5">
    <location>
        <begin position="94"/>
        <end position="119"/>
    </location>
</feature>
<evidence type="ECO:0000256" key="2">
    <source>
        <dbReference type="ARBA" id="ARBA00022692"/>
    </source>
</evidence>
<evidence type="ECO:0000313" key="7">
    <source>
        <dbReference type="Proteomes" id="UP000267096"/>
    </source>
</evidence>
<dbReference type="InterPro" id="IPR019372">
    <property type="entry name" value="LHFPL"/>
</dbReference>
<sequence>MNTGLTVIGYFWTLLSTVSTVCAIFGFYNPSWLIGTISVDGRRVYTYFGSFRRCNYPVYDKVSFQLNNRLQELSSFRLEERCGRYATFSDIPSIYWQISTICISMGCALSLLLTFILLASCCVKDIVTRTSALLIGLMQVVAGLFHFIFQTCHQFLHTMNFKYAFVDVPNYKFLIKQWFSRSGALLPLLMIWQAALSPSDTET</sequence>